<evidence type="ECO:0000313" key="1">
    <source>
        <dbReference type="EMBL" id="VDO65523.1"/>
    </source>
</evidence>
<accession>A0A3P7YLG7</accession>
<dbReference type="AlphaFoldDB" id="A0A3P7YLG7"/>
<sequence length="122" mass="13851">MDSVRIGRAQTELQHYGSSSNNQLSGTRHCTSTSLIMKRHLTMWIEECYGDFFDTMEFLNSYDGLQCKVVHGGQLTDAFQLRTGVRQGCLLSPFLFLLVVDWIMKTSTSAGKHGIQWTIQNK</sequence>
<keyword evidence="2" id="KW-1185">Reference proteome</keyword>
<evidence type="ECO:0000313" key="2">
    <source>
        <dbReference type="Proteomes" id="UP000277204"/>
    </source>
</evidence>
<proteinExistence type="predicted"/>
<protein>
    <recommendedName>
        <fullName evidence="3">Reverse transcriptase domain-containing protein</fullName>
    </recommendedName>
</protein>
<evidence type="ECO:0008006" key="3">
    <source>
        <dbReference type="Google" id="ProtNLM"/>
    </source>
</evidence>
<reference evidence="1 2" key="1">
    <citation type="submission" date="2018-11" db="EMBL/GenBank/DDBJ databases">
        <authorList>
            <consortium name="Pathogen Informatics"/>
        </authorList>
    </citation>
    <scope>NUCLEOTIDE SEQUENCE [LARGE SCALE GENOMIC DNA]</scope>
    <source>
        <strain evidence="1 2">Zambia</strain>
    </source>
</reference>
<name>A0A3P7YLG7_9TREM</name>
<dbReference type="Proteomes" id="UP000277204">
    <property type="component" value="Unassembled WGS sequence"/>
</dbReference>
<organism evidence="1 2">
    <name type="scientific">Schistosoma margrebowiei</name>
    <dbReference type="NCBI Taxonomy" id="48269"/>
    <lineage>
        <taxon>Eukaryota</taxon>
        <taxon>Metazoa</taxon>
        <taxon>Spiralia</taxon>
        <taxon>Lophotrochozoa</taxon>
        <taxon>Platyhelminthes</taxon>
        <taxon>Trematoda</taxon>
        <taxon>Digenea</taxon>
        <taxon>Strigeidida</taxon>
        <taxon>Schistosomatoidea</taxon>
        <taxon>Schistosomatidae</taxon>
        <taxon>Schistosoma</taxon>
    </lineage>
</organism>
<gene>
    <name evidence="1" type="ORF">SMRZ_LOCUS5318</name>
</gene>
<dbReference type="EMBL" id="UZAI01001817">
    <property type="protein sequence ID" value="VDO65523.1"/>
    <property type="molecule type" value="Genomic_DNA"/>
</dbReference>